<evidence type="ECO:0000313" key="3">
    <source>
        <dbReference type="Proteomes" id="UP001139347"/>
    </source>
</evidence>
<feature type="signal peptide" evidence="1">
    <location>
        <begin position="1"/>
        <end position="26"/>
    </location>
</feature>
<gene>
    <name evidence="2" type="ORF">MUG84_05335</name>
</gene>
<dbReference type="AlphaFoldDB" id="A0A9X1WLM6"/>
<keyword evidence="1" id="KW-0732">Signal</keyword>
<name>A0A9X1WLM6_9BACL</name>
<evidence type="ECO:0000313" key="2">
    <source>
        <dbReference type="EMBL" id="MCJ8011169.1"/>
    </source>
</evidence>
<protein>
    <recommendedName>
        <fullName evidence="4">Copper amine oxidase-like N-terminal domain-containing protein</fullName>
    </recommendedName>
</protein>
<dbReference type="RefSeq" id="WP_244721448.1">
    <property type="nucleotide sequence ID" value="NZ_JALIRP010000002.1"/>
</dbReference>
<sequence length="248" mass="26911">MFYKKWIIAASAAAVVLSGTTIMALAKESFGKDVTYDEKSNTVSVNQTSGTLISESEDQTIHITGNQTELGTYDHLHIQTPFFSRSIPGYNVTNPSYAPQIITQDLTGDGRKEVIIILTTGYGTGVYRTSVLVYNKEGEAIPVEDAHTAFLKQFSGSFNEKGLNLSVQGSHYTVPLASLMSAKEQLDAQPSIGSILQYAVEDGVLTATTAVQVSPAEFVGDLKLKYIFKNGLFQAGNASLELYPEYRS</sequence>
<evidence type="ECO:0008006" key="4">
    <source>
        <dbReference type="Google" id="ProtNLM"/>
    </source>
</evidence>
<organism evidence="2 3">
    <name type="scientific">Paenibacillus mangrovi</name>
    <dbReference type="NCBI Taxonomy" id="2931978"/>
    <lineage>
        <taxon>Bacteria</taxon>
        <taxon>Bacillati</taxon>
        <taxon>Bacillota</taxon>
        <taxon>Bacilli</taxon>
        <taxon>Bacillales</taxon>
        <taxon>Paenibacillaceae</taxon>
        <taxon>Paenibacillus</taxon>
    </lineage>
</organism>
<reference evidence="2" key="1">
    <citation type="submission" date="2022-04" db="EMBL/GenBank/DDBJ databases">
        <title>Paenibacillus mangrovi sp. nov., a novel endophytic bacterium isolated from bark of Kandelia candel.</title>
        <authorList>
            <person name="Tuo L."/>
        </authorList>
    </citation>
    <scope>NUCLEOTIDE SEQUENCE</scope>
    <source>
        <strain evidence="2">KQZ6P-2</strain>
    </source>
</reference>
<comment type="caution">
    <text evidence="2">The sequence shown here is derived from an EMBL/GenBank/DDBJ whole genome shotgun (WGS) entry which is preliminary data.</text>
</comment>
<dbReference type="EMBL" id="JALIRP010000002">
    <property type="protein sequence ID" value="MCJ8011169.1"/>
    <property type="molecule type" value="Genomic_DNA"/>
</dbReference>
<proteinExistence type="predicted"/>
<dbReference type="Proteomes" id="UP001139347">
    <property type="component" value="Unassembled WGS sequence"/>
</dbReference>
<accession>A0A9X1WLM6</accession>
<keyword evidence="3" id="KW-1185">Reference proteome</keyword>
<evidence type="ECO:0000256" key="1">
    <source>
        <dbReference type="SAM" id="SignalP"/>
    </source>
</evidence>
<feature type="chain" id="PRO_5040933419" description="Copper amine oxidase-like N-terminal domain-containing protein" evidence="1">
    <location>
        <begin position="27"/>
        <end position="248"/>
    </location>
</feature>